<dbReference type="InterPro" id="IPR014036">
    <property type="entry name" value="DeoR-like_C"/>
</dbReference>
<dbReference type="PANTHER" id="PTHR30363:SF44">
    <property type="entry name" value="AGA OPERON TRANSCRIPTIONAL REPRESSOR-RELATED"/>
    <property type="match status" value="1"/>
</dbReference>
<proteinExistence type="predicted"/>
<evidence type="ECO:0000313" key="2">
    <source>
        <dbReference type="EMBL" id="NIY71277.1"/>
    </source>
</evidence>
<dbReference type="PROSITE" id="PS51071">
    <property type="entry name" value="HTH_RPIR"/>
    <property type="match status" value="1"/>
</dbReference>
<accession>A0ABX0VX80</accession>
<gene>
    <name evidence="2" type="ORF">HCZ30_02375</name>
</gene>
<feature type="domain" description="HTH rpiR-type" evidence="1">
    <location>
        <begin position="5"/>
        <end position="81"/>
    </location>
</feature>
<dbReference type="Gene3D" id="3.40.50.1360">
    <property type="match status" value="1"/>
</dbReference>
<sequence length="278" mass="30435">MSEKRDLMSEIRAELPSLTTKLRAIGDLALSDTERFIRNTSKDICAEIGTSEPTLIRFCRHFGFAGLSDFRIELALSLARQPRGSGFVEPLAVDRRRTNLTQKQKIAERAVPLIEGDSAILIDNGSTAEFFAGALGELEPLTIMTTGLVVAQNAMQHRQHTVMLTGGRIRPNALSLTGRLVEDSLKEYRFDTFVMGADSVDAQLGLSTFREDEAAHNRAMVDAAARVIVLADSTKFSKPALHKICDIPCVSTLVTDLPDDDPNVAALRQRGLEVILVS</sequence>
<dbReference type="InterPro" id="IPR050313">
    <property type="entry name" value="Carb_Metab_HTH_regulators"/>
</dbReference>
<reference evidence="2 3" key="1">
    <citation type="submission" date="2020-03" db="EMBL/GenBank/DDBJ databases">
        <title>Bacterial isolates of synthetic phycosphere.</title>
        <authorList>
            <person name="Fu H."/>
            <person name="Moran M.A."/>
        </authorList>
    </citation>
    <scope>NUCLEOTIDE SEQUENCE [LARGE SCALE GENOMIC DNA]</scope>
    <source>
        <strain evidence="2 3">HF1</strain>
    </source>
</reference>
<protein>
    <submittedName>
        <fullName evidence="2">Transcriptional regulator</fullName>
    </submittedName>
</protein>
<organism evidence="2 3">
    <name type="scientific">Marivivens donghaensis</name>
    <dbReference type="NCBI Taxonomy" id="1699413"/>
    <lineage>
        <taxon>Bacteria</taxon>
        <taxon>Pseudomonadati</taxon>
        <taxon>Pseudomonadota</taxon>
        <taxon>Alphaproteobacteria</taxon>
        <taxon>Rhodobacterales</taxon>
        <taxon>Paracoccaceae</taxon>
        <taxon>Marivivens group</taxon>
        <taxon>Marivivens</taxon>
    </lineage>
</organism>
<dbReference type="InterPro" id="IPR000281">
    <property type="entry name" value="HTH_RpiR"/>
</dbReference>
<dbReference type="SUPFAM" id="SSF46689">
    <property type="entry name" value="Homeodomain-like"/>
    <property type="match status" value="1"/>
</dbReference>
<dbReference type="Gene3D" id="1.10.10.10">
    <property type="entry name" value="Winged helix-like DNA-binding domain superfamily/Winged helix DNA-binding domain"/>
    <property type="match status" value="1"/>
</dbReference>
<dbReference type="PANTHER" id="PTHR30363">
    <property type="entry name" value="HTH-TYPE TRANSCRIPTIONAL REGULATOR SRLR-RELATED"/>
    <property type="match status" value="1"/>
</dbReference>
<evidence type="ECO:0000313" key="3">
    <source>
        <dbReference type="Proteomes" id="UP000709466"/>
    </source>
</evidence>
<evidence type="ECO:0000259" key="1">
    <source>
        <dbReference type="PROSITE" id="PS51071"/>
    </source>
</evidence>
<dbReference type="Pfam" id="PF01418">
    <property type="entry name" value="HTH_6"/>
    <property type="match status" value="1"/>
</dbReference>
<dbReference type="Proteomes" id="UP000709466">
    <property type="component" value="Unassembled WGS sequence"/>
</dbReference>
<dbReference type="EMBL" id="JAATOP010000001">
    <property type="protein sequence ID" value="NIY71277.1"/>
    <property type="molecule type" value="Genomic_DNA"/>
</dbReference>
<dbReference type="SUPFAM" id="SSF100950">
    <property type="entry name" value="NagB/RpiA/CoA transferase-like"/>
    <property type="match status" value="1"/>
</dbReference>
<dbReference type="InterPro" id="IPR036388">
    <property type="entry name" value="WH-like_DNA-bd_sf"/>
</dbReference>
<dbReference type="RefSeq" id="WP_167636155.1">
    <property type="nucleotide sequence ID" value="NZ_JAATOP010000001.1"/>
</dbReference>
<keyword evidence="3" id="KW-1185">Reference proteome</keyword>
<dbReference type="InterPro" id="IPR009057">
    <property type="entry name" value="Homeodomain-like_sf"/>
</dbReference>
<dbReference type="InterPro" id="IPR037171">
    <property type="entry name" value="NagB/RpiA_transferase-like"/>
</dbReference>
<dbReference type="Pfam" id="PF00455">
    <property type="entry name" value="DeoRC"/>
    <property type="match status" value="1"/>
</dbReference>
<dbReference type="SMART" id="SM01134">
    <property type="entry name" value="DeoRC"/>
    <property type="match status" value="1"/>
</dbReference>
<comment type="caution">
    <text evidence="2">The sequence shown here is derived from an EMBL/GenBank/DDBJ whole genome shotgun (WGS) entry which is preliminary data.</text>
</comment>
<name>A0ABX0VX80_9RHOB</name>